<evidence type="ECO:0000256" key="1">
    <source>
        <dbReference type="SAM" id="Phobius"/>
    </source>
</evidence>
<keyword evidence="1" id="KW-0812">Transmembrane</keyword>
<name>A0A818TG56_9BILA</name>
<dbReference type="AlphaFoldDB" id="A0A818TG56"/>
<evidence type="ECO:0000259" key="2">
    <source>
        <dbReference type="Pfam" id="PF01498"/>
    </source>
</evidence>
<dbReference type="SUPFAM" id="SSF46689">
    <property type="entry name" value="Homeodomain-like"/>
    <property type="match status" value="1"/>
</dbReference>
<dbReference type="GO" id="GO:0006313">
    <property type="term" value="P:DNA transposition"/>
    <property type="evidence" value="ECO:0007669"/>
    <property type="project" value="InterPro"/>
</dbReference>
<dbReference type="Proteomes" id="UP000663865">
    <property type="component" value="Unassembled WGS sequence"/>
</dbReference>
<feature type="domain" description="Transposase Tc1-like" evidence="2">
    <location>
        <begin position="70"/>
        <end position="141"/>
    </location>
</feature>
<evidence type="ECO:0000313" key="3">
    <source>
        <dbReference type="EMBL" id="CAF3686738.1"/>
    </source>
</evidence>
<dbReference type="InterPro" id="IPR002492">
    <property type="entry name" value="Transposase_Tc1-like"/>
</dbReference>
<accession>A0A818TG56</accession>
<dbReference type="InterPro" id="IPR036397">
    <property type="entry name" value="RNaseH_sf"/>
</dbReference>
<sequence length="212" mass="25107">MVKINYLKSHQISVLHYWNMGVRSARKIHRDTKIPLSTISYQLKKLRTQGSLQHRQGNGRKRKIDAKCARALGQFIRRNSEVTLHELTEKLQNQCKLTVSTSTISHHLNRLEYVNCLPLNTPMLTEEHKERRVEWAKEHLNDDWKATIFTDESSFQLFRNTIRRWSKCAAEEKKESRRIGKKFMFGVLLVIVDESGFIRFKILWIVIITLKY</sequence>
<dbReference type="Gene3D" id="3.30.420.10">
    <property type="entry name" value="Ribonuclease H-like superfamily/Ribonuclease H"/>
    <property type="match status" value="1"/>
</dbReference>
<organism evidence="3 4">
    <name type="scientific">Rotaria socialis</name>
    <dbReference type="NCBI Taxonomy" id="392032"/>
    <lineage>
        <taxon>Eukaryota</taxon>
        <taxon>Metazoa</taxon>
        <taxon>Spiralia</taxon>
        <taxon>Gnathifera</taxon>
        <taxon>Rotifera</taxon>
        <taxon>Eurotatoria</taxon>
        <taxon>Bdelloidea</taxon>
        <taxon>Philodinida</taxon>
        <taxon>Philodinidae</taxon>
        <taxon>Rotaria</taxon>
    </lineage>
</organism>
<comment type="caution">
    <text evidence="3">The sequence shown here is derived from an EMBL/GenBank/DDBJ whole genome shotgun (WGS) entry which is preliminary data.</text>
</comment>
<dbReference type="EMBL" id="CAJNYV010004670">
    <property type="protein sequence ID" value="CAF3686738.1"/>
    <property type="molecule type" value="Genomic_DNA"/>
</dbReference>
<protein>
    <recommendedName>
        <fullName evidence="2">Transposase Tc1-like domain-containing protein</fullName>
    </recommendedName>
</protein>
<dbReference type="InterPro" id="IPR009057">
    <property type="entry name" value="Homeodomain-like_sf"/>
</dbReference>
<dbReference type="GO" id="GO:0003677">
    <property type="term" value="F:DNA binding"/>
    <property type="evidence" value="ECO:0007669"/>
    <property type="project" value="InterPro"/>
</dbReference>
<keyword evidence="1" id="KW-0472">Membrane</keyword>
<gene>
    <name evidence="3" type="ORF">KIK155_LOCUS25708</name>
</gene>
<dbReference type="Gene3D" id="1.10.10.10">
    <property type="entry name" value="Winged helix-like DNA-binding domain superfamily/Winged helix DNA-binding domain"/>
    <property type="match status" value="1"/>
</dbReference>
<dbReference type="InterPro" id="IPR036388">
    <property type="entry name" value="WH-like_DNA-bd_sf"/>
</dbReference>
<feature type="transmembrane region" description="Helical" evidence="1">
    <location>
        <begin position="183"/>
        <end position="207"/>
    </location>
</feature>
<reference evidence="3" key="1">
    <citation type="submission" date="2021-02" db="EMBL/GenBank/DDBJ databases">
        <authorList>
            <person name="Nowell W R."/>
        </authorList>
    </citation>
    <scope>NUCLEOTIDE SEQUENCE</scope>
</reference>
<dbReference type="GO" id="GO:0015074">
    <property type="term" value="P:DNA integration"/>
    <property type="evidence" value="ECO:0007669"/>
    <property type="project" value="InterPro"/>
</dbReference>
<keyword evidence="1" id="KW-1133">Transmembrane helix</keyword>
<evidence type="ECO:0000313" key="4">
    <source>
        <dbReference type="Proteomes" id="UP000663865"/>
    </source>
</evidence>
<proteinExistence type="predicted"/>
<dbReference type="Pfam" id="PF01498">
    <property type="entry name" value="HTH_Tnp_Tc3_2"/>
    <property type="match status" value="1"/>
</dbReference>